<feature type="coiled-coil region" evidence="3">
    <location>
        <begin position="79"/>
        <end position="113"/>
    </location>
</feature>
<keyword evidence="3" id="KW-0175">Coiled coil</keyword>
<feature type="coiled-coil region" evidence="3">
    <location>
        <begin position="1"/>
        <end position="35"/>
    </location>
</feature>
<protein>
    <submittedName>
        <fullName evidence="4">Prefoldin subunit 6</fullName>
    </submittedName>
</protein>
<dbReference type="InterPro" id="IPR002777">
    <property type="entry name" value="PFD_beta-like"/>
</dbReference>
<reference evidence="4 5" key="1">
    <citation type="submission" date="2024-01" db="EMBL/GenBank/DDBJ databases">
        <title>Complete genome of Cladobotryum mycophilum ATHUM6906.</title>
        <authorList>
            <person name="Christinaki A.C."/>
            <person name="Myridakis A.I."/>
            <person name="Kouvelis V.N."/>
        </authorList>
    </citation>
    <scope>NUCLEOTIDE SEQUENCE [LARGE SCALE GENOMIC DNA]</scope>
    <source>
        <strain evidence="4 5">ATHUM6906</strain>
    </source>
</reference>
<dbReference type="PANTHER" id="PTHR21431">
    <property type="entry name" value="PREFOLDIN SUBUNIT 6"/>
    <property type="match status" value="1"/>
</dbReference>
<dbReference type="CDD" id="cd23161">
    <property type="entry name" value="Prefoldin_6"/>
    <property type="match status" value="1"/>
</dbReference>
<evidence type="ECO:0000256" key="3">
    <source>
        <dbReference type="SAM" id="Coils"/>
    </source>
</evidence>
<organism evidence="4 5">
    <name type="scientific">Cladobotryum mycophilum</name>
    <dbReference type="NCBI Taxonomy" id="491253"/>
    <lineage>
        <taxon>Eukaryota</taxon>
        <taxon>Fungi</taxon>
        <taxon>Dikarya</taxon>
        <taxon>Ascomycota</taxon>
        <taxon>Pezizomycotina</taxon>
        <taxon>Sordariomycetes</taxon>
        <taxon>Hypocreomycetidae</taxon>
        <taxon>Hypocreales</taxon>
        <taxon>Hypocreaceae</taxon>
        <taxon>Cladobotryum</taxon>
    </lineage>
</organism>
<proteinExistence type="inferred from homology"/>
<evidence type="ECO:0000256" key="2">
    <source>
        <dbReference type="ARBA" id="ARBA00023186"/>
    </source>
</evidence>
<dbReference type="Proteomes" id="UP001338125">
    <property type="component" value="Unassembled WGS sequence"/>
</dbReference>
<evidence type="ECO:0000313" key="5">
    <source>
        <dbReference type="Proteomes" id="UP001338125"/>
    </source>
</evidence>
<name>A0ABR0SUI8_9HYPO</name>
<evidence type="ECO:0000313" key="4">
    <source>
        <dbReference type="EMBL" id="KAK5995431.1"/>
    </source>
</evidence>
<keyword evidence="5" id="KW-1185">Reference proteome</keyword>
<comment type="similarity">
    <text evidence="1">Belongs to the prefoldin subunit beta family.</text>
</comment>
<dbReference type="Pfam" id="PF01920">
    <property type="entry name" value="Prefoldin_2"/>
    <property type="match status" value="1"/>
</dbReference>
<dbReference type="Gene3D" id="1.10.287.370">
    <property type="match status" value="1"/>
</dbReference>
<sequence length="121" mass="13502">MADIQAKLQALSDDFQKLQQDLQTAVASRQKLEGQKEENLSVQKEFSKLGDDEKIYKAVGPVLLKQEKFEAESTVQGRLDFIGGEITRLEDQIKEAQEKIEKKRAEIIQLQSGAQAAVAGK</sequence>
<accession>A0ABR0SUI8</accession>
<dbReference type="SUPFAM" id="SSF46579">
    <property type="entry name" value="Prefoldin"/>
    <property type="match status" value="1"/>
</dbReference>
<dbReference type="PANTHER" id="PTHR21431:SF0">
    <property type="entry name" value="PREFOLDIN SUBUNIT 6"/>
    <property type="match status" value="1"/>
</dbReference>
<evidence type="ECO:0000256" key="1">
    <source>
        <dbReference type="ARBA" id="ARBA00008045"/>
    </source>
</evidence>
<gene>
    <name evidence="4" type="ORF">PT974_03836</name>
</gene>
<dbReference type="EMBL" id="JAVFKD010000004">
    <property type="protein sequence ID" value="KAK5995431.1"/>
    <property type="molecule type" value="Genomic_DNA"/>
</dbReference>
<dbReference type="InterPro" id="IPR009053">
    <property type="entry name" value="Prefoldin"/>
</dbReference>
<comment type="caution">
    <text evidence="4">The sequence shown here is derived from an EMBL/GenBank/DDBJ whole genome shotgun (WGS) entry which is preliminary data.</text>
</comment>
<keyword evidence="2" id="KW-0143">Chaperone</keyword>